<protein>
    <submittedName>
        <fullName evidence="2">Diguanylate cyclase</fullName>
    </submittedName>
</protein>
<accession>A0A2S5TI49</accession>
<evidence type="ECO:0000256" key="1">
    <source>
        <dbReference type="SAM" id="Phobius"/>
    </source>
</evidence>
<feature type="transmembrane region" description="Helical" evidence="1">
    <location>
        <begin position="149"/>
        <end position="168"/>
    </location>
</feature>
<keyword evidence="3" id="KW-1185">Reference proteome</keyword>
<keyword evidence="1" id="KW-1133">Transmembrane helix</keyword>
<dbReference type="Proteomes" id="UP000238220">
    <property type="component" value="Unassembled WGS sequence"/>
</dbReference>
<dbReference type="AlphaFoldDB" id="A0A2S5TI49"/>
<gene>
    <name evidence="2" type="ORF">C3942_07645</name>
</gene>
<feature type="transmembrane region" description="Helical" evidence="1">
    <location>
        <begin position="44"/>
        <end position="77"/>
    </location>
</feature>
<evidence type="ECO:0000313" key="3">
    <source>
        <dbReference type="Proteomes" id="UP000238220"/>
    </source>
</evidence>
<feature type="transmembrane region" description="Helical" evidence="1">
    <location>
        <begin position="98"/>
        <end position="121"/>
    </location>
</feature>
<organism evidence="2 3">
    <name type="scientific">Solimonas fluminis</name>
    <dbReference type="NCBI Taxonomy" id="2086571"/>
    <lineage>
        <taxon>Bacteria</taxon>
        <taxon>Pseudomonadati</taxon>
        <taxon>Pseudomonadota</taxon>
        <taxon>Gammaproteobacteria</taxon>
        <taxon>Nevskiales</taxon>
        <taxon>Nevskiaceae</taxon>
        <taxon>Solimonas</taxon>
    </lineage>
</organism>
<keyword evidence="1" id="KW-0472">Membrane</keyword>
<keyword evidence="1" id="KW-0812">Transmembrane</keyword>
<evidence type="ECO:0000313" key="2">
    <source>
        <dbReference type="EMBL" id="PPE74627.1"/>
    </source>
</evidence>
<dbReference type="RefSeq" id="WP_104229784.1">
    <property type="nucleotide sequence ID" value="NZ_PSNW01000003.1"/>
</dbReference>
<name>A0A2S5TI49_9GAMM</name>
<proteinExistence type="predicted"/>
<dbReference type="OrthoDB" id="6028296at2"/>
<sequence>MEAAITAVLAWGILPAWLLAGLLDWWCHRRTDLAHTSGPGESRLHLLMLLQVGAGILAVLLLRINALVLLMLAALWLGHQATSVWDSRYAAPRRRISVLEQHVHGFLDVLPLTALLLVGLLHRDQWLALAAADREADFTLAWKDPAPDWRAVGAVAAAGLLFALAPFAEEWRRARRAAAP</sequence>
<dbReference type="EMBL" id="PSNW01000003">
    <property type="protein sequence ID" value="PPE74627.1"/>
    <property type="molecule type" value="Genomic_DNA"/>
</dbReference>
<reference evidence="2 3" key="1">
    <citation type="submission" date="2018-02" db="EMBL/GenBank/DDBJ databases">
        <title>Genome sequencing of Solimonas sp. HR-BB.</title>
        <authorList>
            <person name="Lee Y."/>
            <person name="Jeon C.O."/>
        </authorList>
    </citation>
    <scope>NUCLEOTIDE SEQUENCE [LARGE SCALE GENOMIC DNA]</scope>
    <source>
        <strain evidence="2 3">HR-BB</strain>
    </source>
</reference>
<comment type="caution">
    <text evidence="2">The sequence shown here is derived from an EMBL/GenBank/DDBJ whole genome shotgun (WGS) entry which is preliminary data.</text>
</comment>